<feature type="region of interest" description="Disordered" evidence="1">
    <location>
        <begin position="1"/>
        <end position="21"/>
    </location>
</feature>
<accession>A0A8D2JJS4</accession>
<name>A0A8D2JJS4_VARKO</name>
<reference evidence="2" key="1">
    <citation type="submission" date="2025-08" db="UniProtKB">
        <authorList>
            <consortium name="Ensembl"/>
        </authorList>
    </citation>
    <scope>IDENTIFICATION</scope>
</reference>
<feature type="region of interest" description="Disordered" evidence="1">
    <location>
        <begin position="79"/>
        <end position="100"/>
    </location>
</feature>
<dbReference type="Ensembl" id="ENSVKKT00000012106.1">
    <property type="protein sequence ID" value="ENSVKKP00000011825.1"/>
    <property type="gene ID" value="ENSVKKG00000008228.1"/>
</dbReference>
<reference evidence="2" key="2">
    <citation type="submission" date="2025-09" db="UniProtKB">
        <authorList>
            <consortium name="Ensembl"/>
        </authorList>
    </citation>
    <scope>IDENTIFICATION</scope>
</reference>
<evidence type="ECO:0000313" key="3">
    <source>
        <dbReference type="Proteomes" id="UP000694545"/>
    </source>
</evidence>
<dbReference type="Proteomes" id="UP000694545">
    <property type="component" value="Unplaced"/>
</dbReference>
<sequence length="100" mass="10753">VWQWDQLPGEVGDDSPPEDEEELLVHVTEGLKDSWHHIKNLDNFFTKISFMVLATASSSSCSWSPSPPSCSAAWIMTCSSPTSRSTTPSPAGGSGRSGAR</sequence>
<dbReference type="AlphaFoldDB" id="A0A8D2JJS4"/>
<feature type="compositionally biased region" description="Low complexity" evidence="1">
    <location>
        <begin position="79"/>
        <end position="91"/>
    </location>
</feature>
<keyword evidence="3" id="KW-1185">Reference proteome</keyword>
<feature type="compositionally biased region" description="Acidic residues" evidence="1">
    <location>
        <begin position="11"/>
        <end position="21"/>
    </location>
</feature>
<evidence type="ECO:0000256" key="1">
    <source>
        <dbReference type="SAM" id="MobiDB-lite"/>
    </source>
</evidence>
<organism evidence="2 3">
    <name type="scientific">Varanus komodoensis</name>
    <name type="common">Komodo dragon</name>
    <dbReference type="NCBI Taxonomy" id="61221"/>
    <lineage>
        <taxon>Eukaryota</taxon>
        <taxon>Metazoa</taxon>
        <taxon>Chordata</taxon>
        <taxon>Craniata</taxon>
        <taxon>Vertebrata</taxon>
        <taxon>Euteleostomi</taxon>
        <taxon>Lepidosauria</taxon>
        <taxon>Squamata</taxon>
        <taxon>Bifurcata</taxon>
        <taxon>Unidentata</taxon>
        <taxon>Episquamata</taxon>
        <taxon>Toxicofera</taxon>
        <taxon>Anguimorpha</taxon>
        <taxon>Paleoanguimorpha</taxon>
        <taxon>Varanoidea</taxon>
        <taxon>Varanidae</taxon>
        <taxon>Varanus</taxon>
    </lineage>
</organism>
<evidence type="ECO:0000313" key="2">
    <source>
        <dbReference type="Ensembl" id="ENSVKKP00000011825.1"/>
    </source>
</evidence>
<protein>
    <submittedName>
        <fullName evidence="2">Uncharacterized protein</fullName>
    </submittedName>
</protein>
<proteinExistence type="predicted"/>